<dbReference type="SUPFAM" id="SSF53448">
    <property type="entry name" value="Nucleotide-diphospho-sugar transferases"/>
    <property type="match status" value="1"/>
</dbReference>
<feature type="domain" description="Glycosyltransferase 2-like" evidence="1">
    <location>
        <begin position="19"/>
        <end position="150"/>
    </location>
</feature>
<dbReference type="PANTHER" id="PTHR43179">
    <property type="entry name" value="RHAMNOSYLTRANSFERASE WBBL"/>
    <property type="match status" value="1"/>
</dbReference>
<name>A0A7S8F8A6_ACIBA</name>
<accession>A0A7S8F8A6</accession>
<sequence>MIIEDSQLVSDKTVFASIVIYKHSYLDLKPTLDSLSNTPSIQKIILIDNDQSDWAQTLNNEKIVYIKSEGNFGFGYGHNLAIQQYAKASDFFLICNPDIAFEANEFEKLLNFAAKSDAGLFLPRIYKGDGVDQYGARLLPTPMNLFARRFSPAFGEKLDQNYLLKKFSINKPIFAPNLIGCFMLFASHALLDLGGFDERFFMYMEDVDLSRRCAEKYGAIYYPLAYITHLHEQGSYKNKTLLKAHLKSAYQYFNKWGWLIDTKRDQINEECLKQFKNI</sequence>
<keyword evidence="2" id="KW-0808">Transferase</keyword>
<proteinExistence type="predicted"/>
<evidence type="ECO:0000259" key="1">
    <source>
        <dbReference type="Pfam" id="PF00535"/>
    </source>
</evidence>
<dbReference type="PANTHER" id="PTHR43179:SF10">
    <property type="entry name" value="GLYCOSYL TRANSFERASE"/>
    <property type="match status" value="1"/>
</dbReference>
<dbReference type="GO" id="GO:0016740">
    <property type="term" value="F:transferase activity"/>
    <property type="evidence" value="ECO:0007669"/>
    <property type="project" value="UniProtKB-KW"/>
</dbReference>
<reference evidence="2" key="1">
    <citation type="submission" date="2020-01" db="EMBL/GenBank/DDBJ databases">
        <authorList>
            <person name="Kenyon J.J."/>
            <person name="Shneider M.M."/>
            <person name="Balaji V."/>
            <person name="Biswas I."/>
        </authorList>
    </citation>
    <scope>NUCLEOTIDE SEQUENCE</scope>
    <source>
        <strain evidence="2">B8300</strain>
    </source>
</reference>
<dbReference type="InterPro" id="IPR001173">
    <property type="entry name" value="Glyco_trans_2-like"/>
</dbReference>
<dbReference type="Pfam" id="PF00535">
    <property type="entry name" value="Glycos_transf_2"/>
    <property type="match status" value="1"/>
</dbReference>
<gene>
    <name evidence="2" type="primary">gtr166</name>
</gene>
<organism evidence="2">
    <name type="scientific">Acinetobacter baumannii</name>
    <dbReference type="NCBI Taxonomy" id="470"/>
    <lineage>
        <taxon>Bacteria</taxon>
        <taxon>Pseudomonadati</taxon>
        <taxon>Pseudomonadota</taxon>
        <taxon>Gammaproteobacteria</taxon>
        <taxon>Moraxellales</taxon>
        <taxon>Moraxellaceae</taxon>
        <taxon>Acinetobacter</taxon>
        <taxon>Acinetobacter calcoaceticus/baumannii complex</taxon>
    </lineage>
</organism>
<protein>
    <submittedName>
        <fullName evidence="2">Glycosyltransferase</fullName>
    </submittedName>
</protein>
<dbReference type="Gene3D" id="3.90.550.10">
    <property type="entry name" value="Spore Coat Polysaccharide Biosynthesis Protein SpsA, Chain A"/>
    <property type="match status" value="1"/>
</dbReference>
<dbReference type="SMR" id="A0A7S8F8A6"/>
<dbReference type="RefSeq" id="WP_049590770.1">
    <property type="nucleotide sequence ID" value="NZ_CP021347.1"/>
</dbReference>
<dbReference type="AlphaFoldDB" id="A0A7S8F8A6"/>
<dbReference type="InterPro" id="IPR029044">
    <property type="entry name" value="Nucleotide-diphossugar_trans"/>
</dbReference>
<dbReference type="EMBL" id="MN958100">
    <property type="protein sequence ID" value="QPD01066.1"/>
    <property type="molecule type" value="Genomic_DNA"/>
</dbReference>
<evidence type="ECO:0000313" key="2">
    <source>
        <dbReference type="EMBL" id="QPD01066.1"/>
    </source>
</evidence>